<evidence type="ECO:0000256" key="1">
    <source>
        <dbReference type="SAM" id="MobiDB-lite"/>
    </source>
</evidence>
<dbReference type="AlphaFoldDB" id="C9ZI89"/>
<sequence>MGAFPSHDAPELIYSMLVLRPSTNSQVEVCLVPLLPRFFNDGHKKAKKKLNELLASKGAHQSSLAASLAPRAPATIAPGKVPDQGIGHALVDYFISSTEGSFFVTTKDAVVSKVAMQAEQGQRERSDISTTGGRSAPGTASTGETQPSNAPSHTAHHSSSHQAMSNSVRPVPFAVCIVDSDVSTGTPGTTGGSAQAAAAKHHHVHANNVVLIKGRRLQLVGFIACCMDRPVRHMTTANPVKPHGASGGAGATSGEGKKQGIPVCLDVIFDDTEAHGFLTESVVLLASFAFRKQFLNCCALHFRAGDPDVESSFGRHMDPLQLRLVMRHDNYRILRLFHSRYPLLDMVKELRVSGGSSAPQFSLYENDGNEVGLEVTFGMNFLTRWMRFVEKMMHVETVVGNHIRCGTTAIMSERDKLIQERRDSGAFLEEEEDDERIFGGAVYAVSLRRWAAAEKQAVQQQQQVPLSGASPMYVYPTTAAPGQYWPQMSVMMGQPPGWPTSVVPLSAAAAAPTAVAPVIGQQQPFVIQASGTRPQLYYASPQPTVSGNATFVTQSGIPIVQQAATASPFGVAATQPASGQQIVYVMQGAQATSASVAAPTVSAMAPGMTPQAFYYPQTTAYAVPYSPYGFQQQPQQQLVTQATHIGTQQQQQQQQQVTSAGQVVQQ</sequence>
<organism evidence="2 3">
    <name type="scientific">Trypanosoma brucei gambiense (strain MHOM/CI/86/DAL972)</name>
    <dbReference type="NCBI Taxonomy" id="679716"/>
    <lineage>
        <taxon>Eukaryota</taxon>
        <taxon>Discoba</taxon>
        <taxon>Euglenozoa</taxon>
        <taxon>Kinetoplastea</taxon>
        <taxon>Metakinetoplastina</taxon>
        <taxon>Trypanosomatida</taxon>
        <taxon>Trypanosomatidae</taxon>
        <taxon>Trypanosoma</taxon>
    </lineage>
</organism>
<feature type="compositionally biased region" description="Low complexity" evidence="1">
    <location>
        <begin position="648"/>
        <end position="666"/>
    </location>
</feature>
<dbReference type="GeneID" id="23858475"/>
<evidence type="ECO:0000313" key="2">
    <source>
        <dbReference type="EMBL" id="CBH08881.1"/>
    </source>
</evidence>
<dbReference type="OrthoDB" id="247839at2759"/>
<name>C9ZI89_TRYB9</name>
<reference evidence="3" key="1">
    <citation type="journal article" date="2010" name="PLoS Negl. Trop. Dis.">
        <title>The genome sequence of Trypanosoma brucei gambiense, causative agent of chronic human african trypanosomiasis.</title>
        <authorList>
            <person name="Jackson A.P."/>
            <person name="Sanders M."/>
            <person name="Berry A."/>
            <person name="McQuillan J."/>
            <person name="Aslett M.A."/>
            <person name="Quail M.A."/>
            <person name="Chukualim B."/>
            <person name="Capewell P."/>
            <person name="MacLeod A."/>
            <person name="Melville S.E."/>
            <person name="Gibson W."/>
            <person name="Barry J.D."/>
            <person name="Berriman M."/>
            <person name="Hertz-Fowler C."/>
        </authorList>
    </citation>
    <scope>NUCLEOTIDE SEQUENCE [LARGE SCALE GENOMIC DNA]</scope>
    <source>
        <strain evidence="3">MHOM/CI/86/DAL972</strain>
    </source>
</reference>
<gene>
    <name evidence="2" type="ORF">TbgDal_I720</name>
</gene>
<proteinExistence type="predicted"/>
<dbReference type="VEuPathDB" id="TriTrypDB:Tbg972.1.720"/>
<feature type="region of interest" description="Disordered" evidence="1">
    <location>
        <begin position="117"/>
        <end position="165"/>
    </location>
</feature>
<feature type="compositionally biased region" description="Polar residues" evidence="1">
    <location>
        <begin position="128"/>
        <end position="147"/>
    </location>
</feature>
<accession>C9ZI89</accession>
<feature type="region of interest" description="Disordered" evidence="1">
    <location>
        <begin position="643"/>
        <end position="666"/>
    </location>
</feature>
<protein>
    <submittedName>
        <fullName evidence="2">Uncharacterized protein</fullName>
    </submittedName>
</protein>
<dbReference type="RefSeq" id="XP_011771322.1">
    <property type="nucleotide sequence ID" value="XM_011773020.1"/>
</dbReference>
<dbReference type="Proteomes" id="UP000002316">
    <property type="component" value="Chromosome 1"/>
</dbReference>
<dbReference type="KEGG" id="tbg:TbgDal_I720"/>
<dbReference type="EMBL" id="FN554964">
    <property type="protein sequence ID" value="CBH08881.1"/>
    <property type="molecule type" value="Genomic_DNA"/>
</dbReference>
<evidence type="ECO:0000313" key="3">
    <source>
        <dbReference type="Proteomes" id="UP000002316"/>
    </source>
</evidence>